<sequence>MLALEKSSLALIKQTPDAEALKENATKLGKELKTLRTNLRKST</sequence>
<proteinExistence type="predicted"/>
<evidence type="ECO:0000313" key="1">
    <source>
        <dbReference type="EMBL" id="EMY71862.1"/>
    </source>
</evidence>
<organism evidence="1 2">
    <name type="scientific">Leptospira vanthielii serovar Holland str. Waz Holland = ATCC 700522</name>
    <dbReference type="NCBI Taxonomy" id="1218591"/>
    <lineage>
        <taxon>Bacteria</taxon>
        <taxon>Pseudomonadati</taxon>
        <taxon>Spirochaetota</taxon>
        <taxon>Spirochaetia</taxon>
        <taxon>Leptospirales</taxon>
        <taxon>Leptospiraceae</taxon>
        <taxon>Leptospira</taxon>
    </lineage>
</organism>
<dbReference type="Proteomes" id="UP000012227">
    <property type="component" value="Unassembled WGS sequence"/>
</dbReference>
<comment type="caution">
    <text evidence="1">The sequence shown here is derived from an EMBL/GenBank/DDBJ whole genome shotgun (WGS) entry which is preliminary data.</text>
</comment>
<dbReference type="EMBL" id="AOGY02000006">
    <property type="protein sequence ID" value="EMY71862.1"/>
    <property type="molecule type" value="Genomic_DNA"/>
</dbReference>
<name>N1WF56_9LEPT</name>
<gene>
    <name evidence="1" type="ORF">LEP1GSC199_0105</name>
</gene>
<accession>N1WF56</accession>
<reference evidence="1 2" key="1">
    <citation type="submission" date="2013-03" db="EMBL/GenBank/DDBJ databases">
        <authorList>
            <person name="Harkins D.M."/>
            <person name="Durkin A.S."/>
            <person name="Brinkac L.M."/>
            <person name="Haft D.H."/>
            <person name="Selengut J.D."/>
            <person name="Sanka R."/>
            <person name="DePew J."/>
            <person name="Purushe J."/>
            <person name="Galloway R.L."/>
            <person name="Vinetz J.M."/>
            <person name="Sutton G.G."/>
            <person name="Nierman W.C."/>
            <person name="Fouts D.E."/>
        </authorList>
    </citation>
    <scope>NUCLEOTIDE SEQUENCE [LARGE SCALE GENOMIC DNA]</scope>
    <source>
        <strain evidence="1 2">Waz Holland</strain>
    </source>
</reference>
<dbReference type="AlphaFoldDB" id="N1WF56"/>
<dbReference type="STRING" id="1218591.LEP1GSC199_0105"/>
<evidence type="ECO:0000313" key="2">
    <source>
        <dbReference type="Proteomes" id="UP000012227"/>
    </source>
</evidence>
<protein>
    <submittedName>
        <fullName evidence="1">Uncharacterized protein</fullName>
    </submittedName>
</protein>